<dbReference type="EMBL" id="GBXM01000633">
    <property type="protein sequence ID" value="JAI07945.1"/>
    <property type="molecule type" value="Transcribed_RNA"/>
</dbReference>
<proteinExistence type="predicted"/>
<organism evidence="1">
    <name type="scientific">Anguilla anguilla</name>
    <name type="common">European freshwater eel</name>
    <name type="synonym">Muraena anguilla</name>
    <dbReference type="NCBI Taxonomy" id="7936"/>
    <lineage>
        <taxon>Eukaryota</taxon>
        <taxon>Metazoa</taxon>
        <taxon>Chordata</taxon>
        <taxon>Craniata</taxon>
        <taxon>Vertebrata</taxon>
        <taxon>Euteleostomi</taxon>
        <taxon>Actinopterygii</taxon>
        <taxon>Neopterygii</taxon>
        <taxon>Teleostei</taxon>
        <taxon>Anguilliformes</taxon>
        <taxon>Anguillidae</taxon>
        <taxon>Anguilla</taxon>
    </lineage>
</organism>
<sequence>MKKAMFPCLDCTLRRMGSSIPGGSMCLLVFASTSNPGSGSSLAVYKNTGSLRVDYSKTFFTEHLAQEWVSTMIHGFFIKIF</sequence>
<protein>
    <submittedName>
        <fullName evidence="1">Uncharacterized protein</fullName>
    </submittedName>
</protein>
<accession>A0A0E9XZ81</accession>
<dbReference type="AlphaFoldDB" id="A0A0E9XZ81"/>
<evidence type="ECO:0000313" key="1">
    <source>
        <dbReference type="EMBL" id="JAI07945.1"/>
    </source>
</evidence>
<reference evidence="1" key="2">
    <citation type="journal article" date="2015" name="Fish Shellfish Immunol.">
        <title>Early steps in the European eel (Anguilla anguilla)-Vibrio vulnificus interaction in the gills: Role of the RtxA13 toxin.</title>
        <authorList>
            <person name="Callol A."/>
            <person name="Pajuelo D."/>
            <person name="Ebbesson L."/>
            <person name="Teles M."/>
            <person name="MacKenzie S."/>
            <person name="Amaro C."/>
        </authorList>
    </citation>
    <scope>NUCLEOTIDE SEQUENCE</scope>
</reference>
<reference evidence="1" key="1">
    <citation type="submission" date="2014-11" db="EMBL/GenBank/DDBJ databases">
        <authorList>
            <person name="Amaro Gonzalez C."/>
        </authorList>
    </citation>
    <scope>NUCLEOTIDE SEQUENCE</scope>
</reference>
<name>A0A0E9XZ81_ANGAN</name>